<dbReference type="Proteomes" id="UP000063063">
    <property type="component" value="Chromosome 32"/>
</dbReference>
<evidence type="ECO:0000313" key="2">
    <source>
        <dbReference type="Proteomes" id="UP000063063"/>
    </source>
</evidence>
<gene>
    <name evidence="1" type="ORF">LPMP_321530</name>
</gene>
<protein>
    <submittedName>
        <fullName evidence="1">Uncharacterized protein</fullName>
    </submittedName>
</protein>
<dbReference type="EMBL" id="CP009401">
    <property type="protein sequence ID" value="AIO01039.1"/>
    <property type="molecule type" value="Genomic_DNA"/>
</dbReference>
<organism evidence="1 2">
    <name type="scientific">Leishmania panamensis</name>
    <dbReference type="NCBI Taxonomy" id="5679"/>
    <lineage>
        <taxon>Eukaryota</taxon>
        <taxon>Discoba</taxon>
        <taxon>Euglenozoa</taxon>
        <taxon>Kinetoplastea</taxon>
        <taxon>Metakinetoplastina</taxon>
        <taxon>Trypanosomatida</taxon>
        <taxon>Trypanosomatidae</taxon>
        <taxon>Leishmaniinae</taxon>
        <taxon>Leishmania</taxon>
        <taxon>Leishmania guyanensis species complex</taxon>
    </lineage>
</organism>
<dbReference type="VEuPathDB" id="TriTrypDB:LPMP_321530"/>
<dbReference type="KEGG" id="lpan:LPMP_321530"/>
<dbReference type="RefSeq" id="XP_010701839.1">
    <property type="nucleotide sequence ID" value="XM_010703537.1"/>
</dbReference>
<reference evidence="1 2" key="1">
    <citation type="journal article" date="2015" name="Sci. Rep.">
        <title>The genome of Leishmania panamensis: insights into genomics of the L. (Viannia) subgenus.</title>
        <authorList>
            <person name="Llanes A."/>
            <person name="Restrepo C.M."/>
            <person name="Vecchio G.D."/>
            <person name="Anguizola F.J."/>
            <person name="Lleonart R."/>
        </authorList>
    </citation>
    <scope>NUCLEOTIDE SEQUENCE [LARGE SCALE GENOMIC DNA]</scope>
    <source>
        <strain evidence="1 2">MHOM/PA/94/PSC-1</strain>
    </source>
</reference>
<name>A0A088RYF9_LEIPA</name>
<dbReference type="eggNOG" id="ENOG502S0BV">
    <property type="taxonomic scope" value="Eukaryota"/>
</dbReference>
<dbReference type="AlphaFoldDB" id="A0A088RYF9"/>
<sequence>MKWLSRLMRRTKRTPLPPKPYVDTASAGKHMVDARLYDSSDLTQVDPEKPHWQEMRFESREKVPFFDLFGCNRDWSWSLFKLSSLFFVMVFYWEMRSLAYMKDDPMRISSTTTVSPVPDYARDEKATEEELRKAGFAYIGVAQLDNLGIPAAASPEPGHKA</sequence>
<proteinExistence type="predicted"/>
<dbReference type="VEuPathDB" id="TriTrypDB:LPAL13_320020900"/>
<dbReference type="GeneID" id="22577894"/>
<evidence type="ECO:0000313" key="1">
    <source>
        <dbReference type="EMBL" id="AIO01039.1"/>
    </source>
</evidence>
<accession>A0A088RYF9</accession>
<dbReference type="OrthoDB" id="275848at2759"/>
<keyword evidence="2" id="KW-1185">Reference proteome</keyword>